<name>A0A430M948_9HYPO</name>
<dbReference type="AlphaFoldDB" id="A0A430M948"/>
<keyword evidence="2" id="KW-0812">Transmembrane</keyword>
<feature type="compositionally biased region" description="Polar residues" evidence="1">
    <location>
        <begin position="309"/>
        <end position="320"/>
    </location>
</feature>
<keyword evidence="5" id="KW-1185">Reference proteome</keyword>
<feature type="domain" description="CorA-like transporter" evidence="3">
    <location>
        <begin position="12"/>
        <end position="274"/>
    </location>
</feature>
<evidence type="ECO:0000259" key="3">
    <source>
        <dbReference type="Pfam" id="PF26616"/>
    </source>
</evidence>
<proteinExistence type="predicted"/>
<dbReference type="Pfam" id="PF26616">
    <property type="entry name" value="CorA-like"/>
    <property type="match status" value="1"/>
</dbReference>
<protein>
    <recommendedName>
        <fullName evidence="3">CorA-like transporter domain-containing protein</fullName>
    </recommendedName>
</protein>
<dbReference type="InterPro" id="IPR058257">
    <property type="entry name" value="CorA-like_dom"/>
</dbReference>
<feature type="transmembrane region" description="Helical" evidence="2">
    <location>
        <begin position="542"/>
        <end position="567"/>
    </location>
</feature>
<gene>
    <name evidence="4" type="ORF">BHE90_000867</name>
</gene>
<keyword evidence="2" id="KW-1133">Transmembrane helix</keyword>
<reference evidence="4 5" key="1">
    <citation type="submission" date="2017-06" db="EMBL/GenBank/DDBJ databases">
        <title>Comparative genomic analysis of Ambrosia Fusariam Clade fungi.</title>
        <authorList>
            <person name="Stajich J.E."/>
            <person name="Carrillo J."/>
            <person name="Kijimoto T."/>
            <person name="Eskalen A."/>
            <person name="O'Donnell K."/>
            <person name="Kasson M."/>
        </authorList>
    </citation>
    <scope>NUCLEOTIDE SEQUENCE [LARGE SCALE GENOMIC DNA]</scope>
    <source>
        <strain evidence="4 5">UCR1854</strain>
    </source>
</reference>
<dbReference type="Proteomes" id="UP000287124">
    <property type="component" value="Unassembled WGS sequence"/>
</dbReference>
<feature type="transmembrane region" description="Helical" evidence="2">
    <location>
        <begin position="497"/>
        <end position="522"/>
    </location>
</feature>
<dbReference type="EMBL" id="MIKF01000006">
    <property type="protein sequence ID" value="RTE84500.1"/>
    <property type="molecule type" value="Genomic_DNA"/>
</dbReference>
<evidence type="ECO:0000256" key="2">
    <source>
        <dbReference type="SAM" id="Phobius"/>
    </source>
</evidence>
<feature type="region of interest" description="Disordered" evidence="1">
    <location>
        <begin position="300"/>
        <end position="324"/>
    </location>
</feature>
<evidence type="ECO:0000313" key="4">
    <source>
        <dbReference type="EMBL" id="RTE84500.1"/>
    </source>
</evidence>
<comment type="caution">
    <text evidence="4">The sequence shown here is derived from an EMBL/GenBank/DDBJ whole genome shotgun (WGS) entry which is preliminary data.</text>
</comment>
<sequence>MADNHDLAEFEESLSSFRDYPRNLTRTIDFSYALTEYNSKLVKNDKDYFNHTKPCIRIWDLVKPQDGEHVSTSTTNLDQLQNALSKTPTDPYRRFIFMKSGSSRSPLDCTREMMIYLFTHHQIMARFLDFTCAFRSRETPHSFTHFRNEDYLGSHHQQHGLNGMGRSGIRIQHCFNLLGIERSRDDTEWLLRQTAAYHSYDLVEGRALWVVLKGDHTMRKRFESATAESVKKGNTSLHNVQGSFDQTLTDHFLIMQWCVENWESYAESLEREHGSISGVTDHADVDAMAEDIGIRKEIEKMSMQPGSPLKQQTGGTTKSPESPGFVRRLSRKVTTGFSTVTQVEPPRRRVEHHKIEDLVQFDTLQSLSSVGKSLEEAISAISQNRRVLAQIKEYYRELVNSEGFKRHVPKTTLKACKQAVSEFVMKIGRLEDDLANYEGNLKTILHGVERTEAMYNGILQYQSMRTAKYFAESSEKSTEIMKGWTQQMHEKTMSMHVITVFTLIFLPGTFVATIFSSGIITFGEDGGSGFGSAMGAWKVRLAGLKLFAAVCFPLLTLTLLAWCCAYCSARLKRNPRKGINDMV</sequence>
<organism evidence="4 5">
    <name type="scientific">Fusarium euwallaceae</name>
    <dbReference type="NCBI Taxonomy" id="1147111"/>
    <lineage>
        <taxon>Eukaryota</taxon>
        <taxon>Fungi</taxon>
        <taxon>Dikarya</taxon>
        <taxon>Ascomycota</taxon>
        <taxon>Pezizomycotina</taxon>
        <taxon>Sordariomycetes</taxon>
        <taxon>Hypocreomycetidae</taxon>
        <taxon>Hypocreales</taxon>
        <taxon>Nectriaceae</taxon>
        <taxon>Fusarium</taxon>
        <taxon>Fusarium solani species complex</taxon>
    </lineage>
</organism>
<evidence type="ECO:0000256" key="1">
    <source>
        <dbReference type="SAM" id="MobiDB-lite"/>
    </source>
</evidence>
<evidence type="ECO:0000313" key="5">
    <source>
        <dbReference type="Proteomes" id="UP000287124"/>
    </source>
</evidence>
<accession>A0A430M948</accession>
<keyword evidence="2" id="KW-0472">Membrane</keyword>